<accession>A0A512IMV1</accession>
<sequence length="137" mass="13450">MFEDPQPMSLPSRLCAVALLAAALGGCNAIGGALGGGGGVMPESEVGPPPSMRGSIKTAPQRTAAVDEDGNAIPAAPTRQLALPKTVKGDTRSADAGPRRINREDLEGADTGGRRGSGGSMGPAMTPGGGVGLGGKF</sequence>
<evidence type="ECO:0008006" key="5">
    <source>
        <dbReference type="Google" id="ProtNLM"/>
    </source>
</evidence>
<gene>
    <name evidence="3" type="ORF">MHA02_14310</name>
</gene>
<reference evidence="3 4" key="1">
    <citation type="submission" date="2019-07" db="EMBL/GenBank/DDBJ databases">
        <title>Whole genome shotgun sequence of Methylobacterium haplocladii NBRC 107714.</title>
        <authorList>
            <person name="Hosoyama A."/>
            <person name="Uohara A."/>
            <person name="Ohji S."/>
            <person name="Ichikawa N."/>
        </authorList>
    </citation>
    <scope>NUCLEOTIDE SEQUENCE [LARGE SCALE GENOMIC DNA]</scope>
    <source>
        <strain evidence="3 4">NBRC 107714</strain>
    </source>
</reference>
<keyword evidence="4" id="KW-1185">Reference proteome</keyword>
<comment type="caution">
    <text evidence="3">The sequence shown here is derived from an EMBL/GenBank/DDBJ whole genome shotgun (WGS) entry which is preliminary data.</text>
</comment>
<evidence type="ECO:0000256" key="1">
    <source>
        <dbReference type="SAM" id="MobiDB-lite"/>
    </source>
</evidence>
<organism evidence="3 4">
    <name type="scientific">Methylobacterium haplocladii</name>
    <dbReference type="NCBI Taxonomy" id="1176176"/>
    <lineage>
        <taxon>Bacteria</taxon>
        <taxon>Pseudomonadati</taxon>
        <taxon>Pseudomonadota</taxon>
        <taxon>Alphaproteobacteria</taxon>
        <taxon>Hyphomicrobiales</taxon>
        <taxon>Methylobacteriaceae</taxon>
        <taxon>Methylobacterium</taxon>
    </lineage>
</organism>
<feature type="compositionally biased region" description="Basic and acidic residues" evidence="1">
    <location>
        <begin position="87"/>
        <end position="106"/>
    </location>
</feature>
<feature type="compositionally biased region" description="Gly residues" evidence="1">
    <location>
        <begin position="110"/>
        <end position="137"/>
    </location>
</feature>
<name>A0A512IMV1_9HYPH</name>
<evidence type="ECO:0000313" key="3">
    <source>
        <dbReference type="EMBL" id="GEO99043.1"/>
    </source>
</evidence>
<dbReference type="Proteomes" id="UP000321258">
    <property type="component" value="Unassembled WGS sequence"/>
</dbReference>
<feature type="region of interest" description="Disordered" evidence="1">
    <location>
        <begin position="41"/>
        <end position="137"/>
    </location>
</feature>
<evidence type="ECO:0000256" key="2">
    <source>
        <dbReference type="SAM" id="SignalP"/>
    </source>
</evidence>
<feature type="signal peptide" evidence="2">
    <location>
        <begin position="1"/>
        <end position="29"/>
    </location>
</feature>
<evidence type="ECO:0000313" key="4">
    <source>
        <dbReference type="Proteomes" id="UP000321258"/>
    </source>
</evidence>
<proteinExistence type="predicted"/>
<keyword evidence="2" id="KW-0732">Signal</keyword>
<protein>
    <recommendedName>
        <fullName evidence="5">Lipoprotein</fullName>
    </recommendedName>
</protein>
<dbReference type="AlphaFoldDB" id="A0A512IMV1"/>
<dbReference type="EMBL" id="BJZT01000013">
    <property type="protein sequence ID" value="GEO99043.1"/>
    <property type="molecule type" value="Genomic_DNA"/>
</dbReference>
<feature type="chain" id="PRO_5021995040" description="Lipoprotein" evidence="2">
    <location>
        <begin position="30"/>
        <end position="137"/>
    </location>
</feature>